<evidence type="ECO:0000256" key="9">
    <source>
        <dbReference type="SAM" id="SignalP"/>
    </source>
</evidence>
<dbReference type="CDD" id="cd16913">
    <property type="entry name" value="YkuD_like"/>
    <property type="match status" value="1"/>
</dbReference>
<dbReference type="PANTHER" id="PTHR30582">
    <property type="entry name" value="L,D-TRANSPEPTIDASE"/>
    <property type="match status" value="1"/>
</dbReference>
<evidence type="ECO:0000256" key="2">
    <source>
        <dbReference type="ARBA" id="ARBA00005992"/>
    </source>
</evidence>
<dbReference type="GO" id="GO:0016746">
    <property type="term" value="F:acyltransferase activity"/>
    <property type="evidence" value="ECO:0007669"/>
    <property type="project" value="UniProtKB-KW"/>
</dbReference>
<accession>A0ABW0F738</accession>
<keyword evidence="5 7" id="KW-0573">Peptidoglycan synthesis</keyword>
<dbReference type="PROSITE" id="PS52029">
    <property type="entry name" value="LD_TPASE"/>
    <property type="match status" value="1"/>
</dbReference>
<comment type="similarity">
    <text evidence="2">Belongs to the YkuD family.</text>
</comment>
<organism evidence="11 12">
    <name type="scientific">Bosea minatitlanensis</name>
    <dbReference type="NCBI Taxonomy" id="128782"/>
    <lineage>
        <taxon>Bacteria</taxon>
        <taxon>Pseudomonadati</taxon>
        <taxon>Pseudomonadota</taxon>
        <taxon>Alphaproteobacteria</taxon>
        <taxon>Hyphomicrobiales</taxon>
        <taxon>Boseaceae</taxon>
        <taxon>Bosea</taxon>
    </lineage>
</organism>
<sequence>MRRVLGLLAALLLSVLASAGAQAGVEVRVDIAAQRMTVTAPDGEVHDWKISSGRKGFRSPNGVYRPTRLEKNWYSRKYGGAMPHSVFFRGGYAIHGTTSVGALGRPASHGCIRLHPANAAKLFALVKKYGAGQTRIALTGAAPDNLSRFAKARPHKAEKAHLAKAHAGKPGGGKSIGGKALAGKLHGGKAKLAKASVSQGRPHRSAAATAKQDRSHGWEAARGTIMLRPTIPASAYGYQPYYPSGYGYGSGWR</sequence>
<evidence type="ECO:0000256" key="5">
    <source>
        <dbReference type="ARBA" id="ARBA00022984"/>
    </source>
</evidence>
<comment type="pathway">
    <text evidence="1 7">Cell wall biogenesis; peptidoglycan biosynthesis.</text>
</comment>
<keyword evidence="4 7" id="KW-0133">Cell shape</keyword>
<feature type="signal peptide" evidence="9">
    <location>
        <begin position="1"/>
        <end position="23"/>
    </location>
</feature>
<feature type="active site" description="Nucleophile" evidence="7">
    <location>
        <position position="111"/>
    </location>
</feature>
<dbReference type="RefSeq" id="WP_158446795.1">
    <property type="nucleotide sequence ID" value="NZ_JAOAOS010000009.1"/>
</dbReference>
<dbReference type="Gene3D" id="2.40.440.10">
    <property type="entry name" value="L,D-transpeptidase catalytic domain-like"/>
    <property type="match status" value="1"/>
</dbReference>
<keyword evidence="12" id="KW-1185">Reference proteome</keyword>
<gene>
    <name evidence="11" type="ORF">ACFPK2_15415</name>
</gene>
<evidence type="ECO:0000259" key="10">
    <source>
        <dbReference type="PROSITE" id="PS52029"/>
    </source>
</evidence>
<dbReference type="EC" id="2.3.2.-" evidence="11"/>
<feature type="region of interest" description="Disordered" evidence="8">
    <location>
        <begin position="195"/>
        <end position="217"/>
    </location>
</feature>
<evidence type="ECO:0000256" key="3">
    <source>
        <dbReference type="ARBA" id="ARBA00022679"/>
    </source>
</evidence>
<evidence type="ECO:0000256" key="7">
    <source>
        <dbReference type="PROSITE-ProRule" id="PRU01373"/>
    </source>
</evidence>
<keyword evidence="6 7" id="KW-0961">Cell wall biogenesis/degradation</keyword>
<dbReference type="EMBL" id="JBHSLI010000006">
    <property type="protein sequence ID" value="MFC5294376.1"/>
    <property type="molecule type" value="Genomic_DNA"/>
</dbReference>
<evidence type="ECO:0000256" key="1">
    <source>
        <dbReference type="ARBA" id="ARBA00004752"/>
    </source>
</evidence>
<dbReference type="SUPFAM" id="SSF141523">
    <property type="entry name" value="L,D-transpeptidase catalytic domain-like"/>
    <property type="match status" value="1"/>
</dbReference>
<evidence type="ECO:0000256" key="8">
    <source>
        <dbReference type="SAM" id="MobiDB-lite"/>
    </source>
</evidence>
<comment type="caution">
    <text evidence="11">The sequence shown here is derived from an EMBL/GenBank/DDBJ whole genome shotgun (WGS) entry which is preliminary data.</text>
</comment>
<feature type="chain" id="PRO_5045692402" evidence="9">
    <location>
        <begin position="24"/>
        <end position="253"/>
    </location>
</feature>
<name>A0ABW0F738_9HYPH</name>
<keyword evidence="9" id="KW-0732">Signal</keyword>
<dbReference type="Proteomes" id="UP001595976">
    <property type="component" value="Unassembled WGS sequence"/>
</dbReference>
<keyword evidence="11" id="KW-0012">Acyltransferase</keyword>
<dbReference type="PANTHER" id="PTHR30582:SF2">
    <property type="entry name" value="L,D-TRANSPEPTIDASE YCIB-RELATED"/>
    <property type="match status" value="1"/>
</dbReference>
<feature type="domain" description="L,D-TPase catalytic" evidence="10">
    <location>
        <begin position="25"/>
        <end position="139"/>
    </location>
</feature>
<dbReference type="InterPro" id="IPR038063">
    <property type="entry name" value="Transpep_catalytic_dom"/>
</dbReference>
<evidence type="ECO:0000313" key="11">
    <source>
        <dbReference type="EMBL" id="MFC5294376.1"/>
    </source>
</evidence>
<dbReference type="InterPro" id="IPR005490">
    <property type="entry name" value="LD_TPept_cat_dom"/>
</dbReference>
<evidence type="ECO:0000313" key="12">
    <source>
        <dbReference type="Proteomes" id="UP001595976"/>
    </source>
</evidence>
<feature type="active site" description="Proton donor/acceptor" evidence="7">
    <location>
        <position position="95"/>
    </location>
</feature>
<keyword evidence="3 11" id="KW-0808">Transferase</keyword>
<evidence type="ECO:0000256" key="6">
    <source>
        <dbReference type="ARBA" id="ARBA00023316"/>
    </source>
</evidence>
<dbReference type="InterPro" id="IPR050979">
    <property type="entry name" value="LD-transpeptidase"/>
</dbReference>
<evidence type="ECO:0000256" key="4">
    <source>
        <dbReference type="ARBA" id="ARBA00022960"/>
    </source>
</evidence>
<proteinExistence type="inferred from homology"/>
<protein>
    <submittedName>
        <fullName evidence="11">L,D-transpeptidase</fullName>
        <ecNumber evidence="11">2.3.2.-</ecNumber>
    </submittedName>
</protein>
<dbReference type="Pfam" id="PF03734">
    <property type="entry name" value="YkuD"/>
    <property type="match status" value="1"/>
</dbReference>
<reference evidence="12" key="1">
    <citation type="journal article" date="2019" name="Int. J. Syst. Evol. Microbiol.">
        <title>The Global Catalogue of Microorganisms (GCM) 10K type strain sequencing project: providing services to taxonomists for standard genome sequencing and annotation.</title>
        <authorList>
            <consortium name="The Broad Institute Genomics Platform"/>
            <consortium name="The Broad Institute Genome Sequencing Center for Infectious Disease"/>
            <person name="Wu L."/>
            <person name="Ma J."/>
        </authorList>
    </citation>
    <scope>NUCLEOTIDE SEQUENCE [LARGE SCALE GENOMIC DNA]</scope>
    <source>
        <strain evidence="12">CGMCC 1.15643</strain>
    </source>
</reference>